<dbReference type="PANTHER" id="PTHR43884">
    <property type="entry name" value="ACYL-COA DEHYDROGENASE"/>
    <property type="match status" value="1"/>
</dbReference>
<keyword evidence="5 8" id="KW-0560">Oxidoreductase</keyword>
<gene>
    <name evidence="12" type="ORF">TTHT_1587</name>
</gene>
<dbReference type="Pfam" id="PF00441">
    <property type="entry name" value="Acyl-CoA_dh_1"/>
    <property type="match status" value="1"/>
</dbReference>
<dbReference type="InterPro" id="IPR046373">
    <property type="entry name" value="Acyl-CoA_Oxase/DH_mid-dom_sf"/>
</dbReference>
<comment type="cofactor">
    <cofactor evidence="1 8">
        <name>FAD</name>
        <dbReference type="ChEBI" id="CHEBI:57692"/>
    </cofactor>
</comment>
<dbReference type="Proteomes" id="UP000595564">
    <property type="component" value="Chromosome"/>
</dbReference>
<protein>
    <recommendedName>
        <fullName evidence="7">Cyclohex-1-ene-1-carbonyl-CoA dehydrogenase</fullName>
        <ecNumber evidence="6">1.3.8.10</ecNumber>
    </recommendedName>
</protein>
<dbReference type="PANTHER" id="PTHR43884:SF12">
    <property type="entry name" value="ISOVALERYL-COA DEHYDROGENASE, MITOCHONDRIAL-RELATED"/>
    <property type="match status" value="1"/>
</dbReference>
<dbReference type="AlphaFoldDB" id="A0A7R6SZU2"/>
<dbReference type="SUPFAM" id="SSF56645">
    <property type="entry name" value="Acyl-CoA dehydrogenase NM domain-like"/>
    <property type="match status" value="1"/>
</dbReference>
<reference evidence="12 13" key="1">
    <citation type="journal article" date="2012" name="Extremophiles">
        <title>Thermotomaculum hydrothermale gen. nov., sp. nov., a novel heterotrophic thermophile within the phylum Acidobacteria from a deep-sea hydrothermal vent chimney in the Southern Okinawa Trough.</title>
        <authorList>
            <person name="Izumi H."/>
            <person name="Nunoura T."/>
            <person name="Miyazaki M."/>
            <person name="Mino S."/>
            <person name="Toki T."/>
            <person name="Takai K."/>
            <person name="Sako Y."/>
            <person name="Sawabe T."/>
            <person name="Nakagawa S."/>
        </authorList>
    </citation>
    <scope>NUCLEOTIDE SEQUENCE [LARGE SCALE GENOMIC DNA]</scope>
    <source>
        <strain evidence="12 13">AC55</strain>
    </source>
</reference>
<sequence>MDFEFTQEQKMLKKMVRDFAEKEIKPHVMEWDEAQIFPKDLFHKMGELGFLGVVIPEEYGGAGYGYVEYAIIVEELSRIDGSIGLGVAAHNSLCTSHIYMFGNEEQKRKFLVPLAKGEAIGAWGLTEPGSGSDAGALKSTAKKQGDYYILNGTKQFITHGTYGDIYVVMARTNPEAGKHGISAFILDKSIEGFRPGKKENKCGMRASDTSELIFEDAKVPADRLLGKEGEGFKNALAILDGGRISIAAYCLGMAQGAYEVALRYSKERYAFGKPISAFQAIQFKLADMATKVEAARLLVYQAAALKDAGQNVNKISAMAKLYASEATVWVANEAVQILGGYGYVKEYPAEKFYRDAKLGTIGEGTSEIQRLVIARSLLRD</sequence>
<accession>A0A7R6SZU2</accession>
<dbReference type="RefSeq" id="WP_201327376.1">
    <property type="nucleotide sequence ID" value="NZ_AP017470.1"/>
</dbReference>
<dbReference type="Gene3D" id="1.20.140.10">
    <property type="entry name" value="Butyryl-CoA Dehydrogenase, subunit A, domain 3"/>
    <property type="match status" value="1"/>
</dbReference>
<dbReference type="CDD" id="cd01158">
    <property type="entry name" value="SCAD_SBCAD"/>
    <property type="match status" value="1"/>
</dbReference>
<dbReference type="PIRSF" id="PIRSF016578">
    <property type="entry name" value="HsaA"/>
    <property type="match status" value="1"/>
</dbReference>
<evidence type="ECO:0000256" key="4">
    <source>
        <dbReference type="ARBA" id="ARBA00022827"/>
    </source>
</evidence>
<organism evidence="12 13">
    <name type="scientific">Thermotomaculum hydrothermale</name>
    <dbReference type="NCBI Taxonomy" id="981385"/>
    <lineage>
        <taxon>Bacteria</taxon>
        <taxon>Pseudomonadati</taxon>
        <taxon>Acidobacteriota</taxon>
        <taxon>Holophagae</taxon>
        <taxon>Thermotomaculales</taxon>
        <taxon>Thermotomaculaceae</taxon>
        <taxon>Thermotomaculum</taxon>
    </lineage>
</organism>
<proteinExistence type="inferred from homology"/>
<evidence type="ECO:0000259" key="11">
    <source>
        <dbReference type="Pfam" id="PF02771"/>
    </source>
</evidence>
<dbReference type="PROSITE" id="PS00072">
    <property type="entry name" value="ACYL_COA_DH_1"/>
    <property type="match status" value="1"/>
</dbReference>
<dbReference type="SUPFAM" id="SSF47203">
    <property type="entry name" value="Acyl-CoA dehydrogenase C-terminal domain-like"/>
    <property type="match status" value="1"/>
</dbReference>
<dbReference type="InterPro" id="IPR036250">
    <property type="entry name" value="AcylCo_DH-like_C"/>
</dbReference>
<evidence type="ECO:0000256" key="3">
    <source>
        <dbReference type="ARBA" id="ARBA00022630"/>
    </source>
</evidence>
<evidence type="ECO:0000313" key="13">
    <source>
        <dbReference type="Proteomes" id="UP000595564"/>
    </source>
</evidence>
<dbReference type="KEGG" id="thyd:TTHT_1587"/>
<dbReference type="Gene3D" id="2.40.110.10">
    <property type="entry name" value="Butyryl-CoA Dehydrogenase, subunit A, domain 2"/>
    <property type="match status" value="1"/>
</dbReference>
<evidence type="ECO:0000256" key="8">
    <source>
        <dbReference type="RuleBase" id="RU362125"/>
    </source>
</evidence>
<dbReference type="InterPro" id="IPR013786">
    <property type="entry name" value="AcylCoA_DH/ox_N"/>
</dbReference>
<dbReference type="FunFam" id="2.40.110.10:FF:000001">
    <property type="entry name" value="Acyl-CoA dehydrogenase, mitochondrial"/>
    <property type="match status" value="1"/>
</dbReference>
<dbReference type="PROSITE" id="PS00073">
    <property type="entry name" value="ACYL_COA_DH_2"/>
    <property type="match status" value="1"/>
</dbReference>
<dbReference type="EC" id="1.3.8.10" evidence="6"/>
<feature type="domain" description="Acyl-CoA dehydrogenase/oxidase N-terminal" evidence="11">
    <location>
        <begin position="6"/>
        <end position="118"/>
    </location>
</feature>
<keyword evidence="4 8" id="KW-0274">FAD</keyword>
<evidence type="ECO:0000256" key="5">
    <source>
        <dbReference type="ARBA" id="ARBA00023002"/>
    </source>
</evidence>
<dbReference type="InterPro" id="IPR006089">
    <property type="entry name" value="Acyl-CoA_DH_CS"/>
</dbReference>
<name>A0A7R6SZU2_9BACT</name>
<evidence type="ECO:0000256" key="6">
    <source>
        <dbReference type="ARBA" id="ARBA00066362"/>
    </source>
</evidence>
<dbReference type="FunFam" id="1.20.140.10:FF:000004">
    <property type="entry name" value="Acyl-CoA dehydrogenase FadE25"/>
    <property type="match status" value="1"/>
</dbReference>
<dbReference type="FunFam" id="1.10.540.10:FF:000002">
    <property type="entry name" value="Acyl-CoA dehydrogenase FadE19"/>
    <property type="match status" value="1"/>
</dbReference>
<evidence type="ECO:0000256" key="1">
    <source>
        <dbReference type="ARBA" id="ARBA00001974"/>
    </source>
</evidence>
<dbReference type="GO" id="GO:0003995">
    <property type="term" value="F:acyl-CoA dehydrogenase activity"/>
    <property type="evidence" value="ECO:0007669"/>
    <property type="project" value="InterPro"/>
</dbReference>
<feature type="domain" description="Acyl-CoA dehydrogenase/oxidase C-terminal" evidence="9">
    <location>
        <begin position="229"/>
        <end position="378"/>
    </location>
</feature>
<evidence type="ECO:0000313" key="12">
    <source>
        <dbReference type="EMBL" id="BBB33077.1"/>
    </source>
</evidence>
<dbReference type="InterPro" id="IPR037069">
    <property type="entry name" value="AcylCoA_DH/ox_N_sf"/>
</dbReference>
<dbReference type="Gene3D" id="1.10.540.10">
    <property type="entry name" value="Acyl-CoA dehydrogenase/oxidase, N-terminal domain"/>
    <property type="match status" value="1"/>
</dbReference>
<evidence type="ECO:0000259" key="9">
    <source>
        <dbReference type="Pfam" id="PF00441"/>
    </source>
</evidence>
<dbReference type="EMBL" id="AP017470">
    <property type="protein sequence ID" value="BBB33077.1"/>
    <property type="molecule type" value="Genomic_DNA"/>
</dbReference>
<feature type="domain" description="Acyl-CoA oxidase/dehydrogenase middle" evidence="10">
    <location>
        <begin position="123"/>
        <end position="216"/>
    </location>
</feature>
<evidence type="ECO:0000259" key="10">
    <source>
        <dbReference type="Pfam" id="PF02770"/>
    </source>
</evidence>
<dbReference type="Pfam" id="PF02771">
    <property type="entry name" value="Acyl-CoA_dh_N"/>
    <property type="match status" value="1"/>
</dbReference>
<dbReference type="Pfam" id="PF02770">
    <property type="entry name" value="Acyl-CoA_dh_M"/>
    <property type="match status" value="1"/>
</dbReference>
<evidence type="ECO:0000256" key="2">
    <source>
        <dbReference type="ARBA" id="ARBA00009347"/>
    </source>
</evidence>
<dbReference type="GO" id="GO:0050660">
    <property type="term" value="F:flavin adenine dinucleotide binding"/>
    <property type="evidence" value="ECO:0007669"/>
    <property type="project" value="InterPro"/>
</dbReference>
<dbReference type="InterPro" id="IPR006091">
    <property type="entry name" value="Acyl-CoA_Oxase/DH_mid-dom"/>
</dbReference>
<keyword evidence="3 8" id="KW-0285">Flavoprotein</keyword>
<evidence type="ECO:0000256" key="7">
    <source>
        <dbReference type="ARBA" id="ARBA00072305"/>
    </source>
</evidence>
<keyword evidence="13" id="KW-1185">Reference proteome</keyword>
<dbReference type="InterPro" id="IPR009100">
    <property type="entry name" value="AcylCoA_DH/oxidase_NM_dom_sf"/>
</dbReference>
<comment type="similarity">
    <text evidence="2 8">Belongs to the acyl-CoA dehydrogenase family.</text>
</comment>
<dbReference type="InterPro" id="IPR009075">
    <property type="entry name" value="AcylCo_DH/oxidase_C"/>
</dbReference>